<feature type="signal peptide" evidence="1">
    <location>
        <begin position="1"/>
        <end position="21"/>
    </location>
</feature>
<name>A0AAD9YG94_COLKA</name>
<comment type="caution">
    <text evidence="2">The sequence shown here is derived from an EMBL/GenBank/DDBJ whole genome shotgun (WGS) entry which is preliminary data.</text>
</comment>
<keyword evidence="1" id="KW-0732">Signal</keyword>
<dbReference type="AlphaFoldDB" id="A0AAD9YG94"/>
<reference evidence="2" key="1">
    <citation type="submission" date="2023-02" db="EMBL/GenBank/DDBJ databases">
        <title>Colletotrichum kahawae CIFC_Que2 genome sequencing and assembly.</title>
        <authorList>
            <person name="Baroncelli R."/>
        </authorList>
    </citation>
    <scope>NUCLEOTIDE SEQUENCE</scope>
    <source>
        <strain evidence="2">CIFC_Que2</strain>
    </source>
</reference>
<evidence type="ECO:0000313" key="3">
    <source>
        <dbReference type="Proteomes" id="UP001281614"/>
    </source>
</evidence>
<keyword evidence="3" id="KW-1185">Reference proteome</keyword>
<gene>
    <name evidence="2" type="ORF">CKAH01_15454</name>
</gene>
<dbReference type="EMBL" id="VYYT01000122">
    <property type="protein sequence ID" value="KAK2766576.1"/>
    <property type="molecule type" value="Genomic_DNA"/>
</dbReference>
<feature type="chain" id="PRO_5042101289" evidence="1">
    <location>
        <begin position="22"/>
        <end position="312"/>
    </location>
</feature>
<accession>A0AAD9YG94</accession>
<evidence type="ECO:0000313" key="2">
    <source>
        <dbReference type="EMBL" id="KAK2766576.1"/>
    </source>
</evidence>
<organism evidence="2 3">
    <name type="scientific">Colletotrichum kahawae</name>
    <name type="common">Coffee berry disease fungus</name>
    <dbReference type="NCBI Taxonomy" id="34407"/>
    <lineage>
        <taxon>Eukaryota</taxon>
        <taxon>Fungi</taxon>
        <taxon>Dikarya</taxon>
        <taxon>Ascomycota</taxon>
        <taxon>Pezizomycotina</taxon>
        <taxon>Sordariomycetes</taxon>
        <taxon>Hypocreomycetidae</taxon>
        <taxon>Glomerellales</taxon>
        <taxon>Glomerellaceae</taxon>
        <taxon>Colletotrichum</taxon>
        <taxon>Colletotrichum gloeosporioides species complex</taxon>
    </lineage>
</organism>
<dbReference type="Proteomes" id="UP001281614">
    <property type="component" value="Unassembled WGS sequence"/>
</dbReference>
<sequence>MLRHSSVLLLFFLLWIATAHQRHPRHAVAHVSLRRAEPNGTEYCSLETCGAKNSAGQCPSRLNPRVLKAPDPSTHPVSGRWYGPDNYGNNVDSFFRGEIAKRADNQTDIVPIYGGEVTSAYIPFKDEPRSLAMLGFCGCIGLIVMSKSAVWMARVYENPVLLNADTFDENGIAVLKDGKGNTDMQYGLADLSGNVFAPGESPVAVVFAPNVFPATSGSNFVYKPPMQKIDRMVKDLIGVDPKWIGYTPRRAGSAIVRLDEDCTRSDGKVLVQYQPSNPGGFIRGKARARIWGEGESWRYQTDWSPQSDQMRN</sequence>
<evidence type="ECO:0000256" key="1">
    <source>
        <dbReference type="SAM" id="SignalP"/>
    </source>
</evidence>
<proteinExistence type="predicted"/>
<protein>
    <submittedName>
        <fullName evidence="2">Uncharacterized protein</fullName>
    </submittedName>
</protein>